<dbReference type="AlphaFoldDB" id="A0A0F9DBN0"/>
<protein>
    <submittedName>
        <fullName evidence="1">Uncharacterized protein</fullName>
    </submittedName>
</protein>
<accession>A0A0F9DBN0</accession>
<reference evidence="1" key="1">
    <citation type="journal article" date="2015" name="Nature">
        <title>Complex archaea that bridge the gap between prokaryotes and eukaryotes.</title>
        <authorList>
            <person name="Spang A."/>
            <person name="Saw J.H."/>
            <person name="Jorgensen S.L."/>
            <person name="Zaremba-Niedzwiedzka K."/>
            <person name="Martijn J."/>
            <person name="Lind A.E."/>
            <person name="van Eijk R."/>
            <person name="Schleper C."/>
            <person name="Guy L."/>
            <person name="Ettema T.J."/>
        </authorList>
    </citation>
    <scope>NUCLEOTIDE SEQUENCE</scope>
</reference>
<dbReference type="EMBL" id="LAZR01040171">
    <property type="protein sequence ID" value="KKL15156.1"/>
    <property type="molecule type" value="Genomic_DNA"/>
</dbReference>
<name>A0A0F9DBN0_9ZZZZ</name>
<gene>
    <name evidence="1" type="ORF">LCGC14_2508430</name>
</gene>
<organism evidence="1">
    <name type="scientific">marine sediment metagenome</name>
    <dbReference type="NCBI Taxonomy" id="412755"/>
    <lineage>
        <taxon>unclassified sequences</taxon>
        <taxon>metagenomes</taxon>
        <taxon>ecological metagenomes</taxon>
    </lineage>
</organism>
<sequence length="406" mass="44310">MASITGQEIREELQRWGVIALLGEADAAAGGADRIRDTIRLKSVALASTAFDGAWVRISSGTRDGEQSRVDRLDQDNGDLYCSPDFGGSMPDDSTYEIWGHGVDPDDADRARDKALTKLCSQWASIPLSEIPNADYELALASSNWNGENNATIAIVSLSFPSEFARNSLTVTSTAAVDEYAESASMYVQPSEDFYLYVPVSARGSTTAEVIVRDITNSAEITLSGTATATGRGFTGISVTFTTPSGCFEITVRLNNQTSTGSISEWGPVNLQRQTQTRIGLPERVDSRNYVGPVFFLRNFMETGTTDWGRDSKEEAPGVRVEQIGDSVQVRLDNGMIDAPYFYSERFFYDAMSAVGYFDIADRTAADAATTLCPLDYVVAGTVRILAEQYVNRPGQDREFWAGLHQ</sequence>
<evidence type="ECO:0000313" key="1">
    <source>
        <dbReference type="EMBL" id="KKL15156.1"/>
    </source>
</evidence>
<feature type="non-terminal residue" evidence="1">
    <location>
        <position position="406"/>
    </location>
</feature>
<comment type="caution">
    <text evidence="1">The sequence shown here is derived from an EMBL/GenBank/DDBJ whole genome shotgun (WGS) entry which is preliminary data.</text>
</comment>
<proteinExistence type="predicted"/>